<dbReference type="Proteomes" id="UP000009234">
    <property type="component" value="Chromosome"/>
</dbReference>
<dbReference type="AlphaFoldDB" id="F6DM73"/>
<dbReference type="InterPro" id="IPR051010">
    <property type="entry name" value="BCAA_transport"/>
</dbReference>
<dbReference type="PROSITE" id="PS51257">
    <property type="entry name" value="PROKAR_LIPOPROTEIN"/>
    <property type="match status" value="1"/>
</dbReference>
<keyword evidence="2" id="KW-0813">Transport</keyword>
<dbReference type="OrthoDB" id="9783240at2"/>
<organism evidence="7 8">
    <name type="scientific">Desulforamulus ruminis (strain ATCC 23193 / DSM 2154 / NCIMB 8452 / DL)</name>
    <name type="common">Desulfotomaculum ruminis</name>
    <dbReference type="NCBI Taxonomy" id="696281"/>
    <lineage>
        <taxon>Bacteria</taxon>
        <taxon>Bacillati</taxon>
        <taxon>Bacillota</taxon>
        <taxon>Clostridia</taxon>
        <taxon>Eubacteriales</taxon>
        <taxon>Peptococcaceae</taxon>
        <taxon>Desulforamulus</taxon>
    </lineage>
</organism>
<feature type="chain" id="PRO_5038630840" evidence="5">
    <location>
        <begin position="24"/>
        <end position="396"/>
    </location>
</feature>
<dbReference type="SUPFAM" id="SSF53822">
    <property type="entry name" value="Periplasmic binding protein-like I"/>
    <property type="match status" value="1"/>
</dbReference>
<evidence type="ECO:0000256" key="3">
    <source>
        <dbReference type="ARBA" id="ARBA00022729"/>
    </source>
</evidence>
<evidence type="ECO:0000313" key="7">
    <source>
        <dbReference type="EMBL" id="AEG60540.1"/>
    </source>
</evidence>
<dbReference type="eggNOG" id="COG0683">
    <property type="taxonomic scope" value="Bacteria"/>
</dbReference>
<dbReference type="PANTHER" id="PTHR30483:SF6">
    <property type="entry name" value="PERIPLASMIC BINDING PROTEIN OF ABC TRANSPORTER FOR NATURAL AMINO ACIDS"/>
    <property type="match status" value="1"/>
</dbReference>
<reference evidence="7 8" key="2">
    <citation type="journal article" date="2012" name="Stand. Genomic Sci.">
        <title>Complete genome sequence of the sulfate-reducing firmicute Desulfotomaculum ruminis type strain (DL(T)).</title>
        <authorList>
            <person name="Spring S."/>
            <person name="Visser M."/>
            <person name="Lu M."/>
            <person name="Copeland A."/>
            <person name="Lapidus A."/>
            <person name="Lucas S."/>
            <person name="Cheng J.F."/>
            <person name="Han C."/>
            <person name="Tapia R."/>
            <person name="Goodwin L.A."/>
            <person name="Pitluck S."/>
            <person name="Ivanova N."/>
            <person name="Land M."/>
            <person name="Hauser L."/>
            <person name="Larimer F."/>
            <person name="Rohde M."/>
            <person name="Goker M."/>
            <person name="Detter J.C."/>
            <person name="Kyrpides N.C."/>
            <person name="Woyke T."/>
            <person name="Schaap P.J."/>
            <person name="Plugge C.M."/>
            <person name="Muyzer G."/>
            <person name="Kuever J."/>
            <person name="Pereira I.A."/>
            <person name="Parshina S.N."/>
            <person name="Bernier-Latmani R."/>
            <person name="Stams A.J."/>
            <person name="Klenk H.P."/>
        </authorList>
    </citation>
    <scope>NUCLEOTIDE SEQUENCE [LARGE SCALE GENOMIC DNA]</scope>
    <source>
        <strain evidence="8">ATCC 23193 / DSM 2154 / NCIB 8452 / DL</strain>
    </source>
</reference>
<dbReference type="Pfam" id="PF13458">
    <property type="entry name" value="Peripla_BP_6"/>
    <property type="match status" value="1"/>
</dbReference>
<evidence type="ECO:0000313" key="8">
    <source>
        <dbReference type="Proteomes" id="UP000009234"/>
    </source>
</evidence>
<protein>
    <submittedName>
        <fullName evidence="7">Extracellular ligand-binding receptor</fullName>
    </submittedName>
</protein>
<keyword evidence="8" id="KW-1185">Reference proteome</keyword>
<feature type="signal peptide" evidence="5">
    <location>
        <begin position="1"/>
        <end position="23"/>
    </location>
</feature>
<evidence type="ECO:0000259" key="6">
    <source>
        <dbReference type="Pfam" id="PF13458"/>
    </source>
</evidence>
<feature type="domain" description="Leucine-binding protein" evidence="6">
    <location>
        <begin position="41"/>
        <end position="386"/>
    </location>
</feature>
<dbReference type="GO" id="GO:0006865">
    <property type="term" value="P:amino acid transport"/>
    <property type="evidence" value="ECO:0007669"/>
    <property type="project" value="UniProtKB-KW"/>
</dbReference>
<dbReference type="PANTHER" id="PTHR30483">
    <property type="entry name" value="LEUCINE-SPECIFIC-BINDING PROTEIN"/>
    <property type="match status" value="1"/>
</dbReference>
<dbReference type="EMBL" id="CP002780">
    <property type="protein sequence ID" value="AEG60540.1"/>
    <property type="molecule type" value="Genomic_DNA"/>
</dbReference>
<name>F6DM73_DESRL</name>
<dbReference type="KEGG" id="dru:Desru_2295"/>
<dbReference type="Gene3D" id="3.40.50.2300">
    <property type="match status" value="2"/>
</dbReference>
<evidence type="ECO:0000256" key="2">
    <source>
        <dbReference type="ARBA" id="ARBA00022448"/>
    </source>
</evidence>
<keyword evidence="4" id="KW-0029">Amino-acid transport</keyword>
<reference evidence="8" key="1">
    <citation type="submission" date="2011-05" db="EMBL/GenBank/DDBJ databases">
        <title>Complete sequence of Desulfotomaculum ruminis DSM 2154.</title>
        <authorList>
            <person name="Lucas S."/>
            <person name="Copeland A."/>
            <person name="Lapidus A."/>
            <person name="Cheng J.-F."/>
            <person name="Goodwin L."/>
            <person name="Pitluck S."/>
            <person name="Lu M."/>
            <person name="Detter J.C."/>
            <person name="Han C."/>
            <person name="Tapia R."/>
            <person name="Land M."/>
            <person name="Hauser L."/>
            <person name="Kyrpides N."/>
            <person name="Ivanova N."/>
            <person name="Mikhailova N."/>
            <person name="Pagani I."/>
            <person name="Stams A.J.M."/>
            <person name="Plugge C.M."/>
            <person name="Muyzer G."/>
            <person name="Kuever J."/>
            <person name="Parshina S.N."/>
            <person name="Ivanova A.E."/>
            <person name="Nazina T.N."/>
            <person name="Brambilla E."/>
            <person name="Spring S."/>
            <person name="Klenk H.-P."/>
            <person name="Woyke T."/>
        </authorList>
    </citation>
    <scope>NUCLEOTIDE SEQUENCE [LARGE SCALE GENOMIC DNA]</scope>
    <source>
        <strain evidence="8">ATCC 23193 / DSM 2154 / NCIB 8452 / DL</strain>
    </source>
</reference>
<evidence type="ECO:0000256" key="4">
    <source>
        <dbReference type="ARBA" id="ARBA00022970"/>
    </source>
</evidence>
<dbReference type="HOGENOM" id="CLU_027128_6_1_9"/>
<dbReference type="InterPro" id="IPR028082">
    <property type="entry name" value="Peripla_BP_I"/>
</dbReference>
<dbReference type="CDD" id="cd06347">
    <property type="entry name" value="PBP1_ABC_LivK_ligand_binding-like"/>
    <property type="match status" value="1"/>
</dbReference>
<comment type="similarity">
    <text evidence="1">Belongs to the leucine-binding protein family.</text>
</comment>
<dbReference type="STRING" id="696281.Desru_2295"/>
<dbReference type="InterPro" id="IPR028081">
    <property type="entry name" value="Leu-bd"/>
</dbReference>
<dbReference type="PRINTS" id="PR00337">
    <property type="entry name" value="LEUILEVALBP"/>
</dbReference>
<gene>
    <name evidence="7" type="ordered locus">Desru_2295</name>
</gene>
<dbReference type="RefSeq" id="WP_013842298.1">
    <property type="nucleotide sequence ID" value="NC_015589.1"/>
</dbReference>
<sequence length="396" mass="42246">MKKNVRLVALLAALVLLVGLVSGCGGSGGGEENKAANANEIVVGGNFELSGNVATFGTAAVNGAKLYFDEVNAAGGVLNKQIKFVDYDNKSDATEAANVATRMITQDKVVAILGATTSGNTLGYIQVATDNKIPVISSSATNPDVTVDPNTQKVRDYIFRACFIDPFQGTVMANFSIKDLQAKKAVIYVDNNSPYSKGLAAFFKESFTKQGGQIVGEEAYVPEDQDFKATLTKIKGMNPDVIYLPGYYEQVGKIVKQGRELGITVPFLGGDGWDSPKLAEIAGGEALNGTYFSNHYSSEQDDPNVKAFVEKYKSKYNQVPDSMAALGYDAAVLLVDAIKRSEDGTPEKIKEALAASKDVQTVTGKLTLDASHNPVKGAAILEMKDGKQVYKTYVNP</sequence>
<proteinExistence type="inferred from homology"/>
<accession>F6DM73</accession>
<keyword evidence="3 5" id="KW-0732">Signal</keyword>
<evidence type="ECO:0000256" key="5">
    <source>
        <dbReference type="SAM" id="SignalP"/>
    </source>
</evidence>
<dbReference type="InterPro" id="IPR000709">
    <property type="entry name" value="Leu_Ile_Val-bd"/>
</dbReference>
<keyword evidence="7" id="KW-0675">Receptor</keyword>
<evidence type="ECO:0000256" key="1">
    <source>
        <dbReference type="ARBA" id="ARBA00010062"/>
    </source>
</evidence>